<evidence type="ECO:0000313" key="2">
    <source>
        <dbReference type="EMBL" id="MFD0726724.1"/>
    </source>
</evidence>
<sequence>MVLRYLQMDVFAARPGMGNALGAVIDGERFDPARMQAFAAWTNLSETIFLLPPTTPEADYRVRIFTPRSELPFAGHPSVGAAWAVLESGLVAPERTSLVQECAAGLLPVQIEHRDGRRRTAIRAPRARRVGGEELAPALMDAVASSLRLGALEPALWDNGPKWWLLELTDAEAVRSLRPDLPAIAALTEATGAVGLAVHAPEERDNHHLVVRAFCPADGISEDPVTGSAQAGIAARLAHAGRLPGIAGCYVGSQGRELGRDGRVEVQVDAAGDVFIGGDVVPVIVGTVAW</sequence>
<comment type="caution">
    <text evidence="2">The sequence shown here is derived from an EMBL/GenBank/DDBJ whole genome shotgun (WGS) entry which is preliminary data.</text>
</comment>
<comment type="similarity">
    <text evidence="1">Belongs to the PhzF family.</text>
</comment>
<keyword evidence="3" id="KW-1185">Reference proteome</keyword>
<dbReference type="PANTHER" id="PTHR13774:SF32">
    <property type="entry name" value="ANTISENSE-ENHANCING SEQUENCE 1"/>
    <property type="match status" value="1"/>
</dbReference>
<dbReference type="SUPFAM" id="SSF54506">
    <property type="entry name" value="Diaminopimelate epimerase-like"/>
    <property type="match status" value="1"/>
</dbReference>
<dbReference type="EMBL" id="JBHTIF010000003">
    <property type="protein sequence ID" value="MFD0726724.1"/>
    <property type="molecule type" value="Genomic_DNA"/>
</dbReference>
<dbReference type="PIRSF" id="PIRSF016184">
    <property type="entry name" value="PhzC_PhzF"/>
    <property type="match status" value="1"/>
</dbReference>
<dbReference type="PANTHER" id="PTHR13774">
    <property type="entry name" value="PHENAZINE BIOSYNTHESIS PROTEIN"/>
    <property type="match status" value="1"/>
</dbReference>
<accession>A0ABW2YJP6</accession>
<evidence type="ECO:0000256" key="1">
    <source>
        <dbReference type="ARBA" id="ARBA00008270"/>
    </source>
</evidence>
<dbReference type="Proteomes" id="UP001597110">
    <property type="component" value="Unassembled WGS sequence"/>
</dbReference>
<name>A0ABW2YJP6_9GAMM</name>
<dbReference type="NCBIfam" id="TIGR00654">
    <property type="entry name" value="PhzF_family"/>
    <property type="match status" value="1"/>
</dbReference>
<evidence type="ECO:0000313" key="3">
    <source>
        <dbReference type="Proteomes" id="UP001597110"/>
    </source>
</evidence>
<gene>
    <name evidence="2" type="ORF">ACFQ0E_14070</name>
</gene>
<organism evidence="2 3">
    <name type="scientific">Lysobacter brunescens</name>
    <dbReference type="NCBI Taxonomy" id="262323"/>
    <lineage>
        <taxon>Bacteria</taxon>
        <taxon>Pseudomonadati</taxon>
        <taxon>Pseudomonadota</taxon>
        <taxon>Gammaproteobacteria</taxon>
        <taxon>Lysobacterales</taxon>
        <taxon>Lysobacteraceae</taxon>
        <taxon>Lysobacter</taxon>
    </lineage>
</organism>
<dbReference type="InterPro" id="IPR003719">
    <property type="entry name" value="Phenazine_PhzF-like"/>
</dbReference>
<dbReference type="Pfam" id="PF02567">
    <property type="entry name" value="PhzC-PhzF"/>
    <property type="match status" value="1"/>
</dbReference>
<reference evidence="3" key="1">
    <citation type="journal article" date="2019" name="Int. J. Syst. Evol. Microbiol.">
        <title>The Global Catalogue of Microorganisms (GCM) 10K type strain sequencing project: providing services to taxonomists for standard genome sequencing and annotation.</title>
        <authorList>
            <consortium name="The Broad Institute Genomics Platform"/>
            <consortium name="The Broad Institute Genome Sequencing Center for Infectious Disease"/>
            <person name="Wu L."/>
            <person name="Ma J."/>
        </authorList>
    </citation>
    <scope>NUCLEOTIDE SEQUENCE [LARGE SCALE GENOMIC DNA]</scope>
    <source>
        <strain evidence="3">CCUG 55585</strain>
    </source>
</reference>
<protein>
    <submittedName>
        <fullName evidence="2">PhzF family phenazine biosynthesis protein</fullName>
    </submittedName>
</protein>
<dbReference type="Gene3D" id="3.10.310.10">
    <property type="entry name" value="Diaminopimelate Epimerase, Chain A, domain 1"/>
    <property type="match status" value="2"/>
</dbReference>
<dbReference type="RefSeq" id="WP_386824859.1">
    <property type="nucleotide sequence ID" value="NZ_JBHTIF010000003.1"/>
</dbReference>
<proteinExistence type="inferred from homology"/>